<feature type="region of interest" description="Disordered" evidence="1">
    <location>
        <begin position="1"/>
        <end position="46"/>
    </location>
</feature>
<organism evidence="3 4">
    <name type="scientific">Rhodanobacter glycinis</name>
    <dbReference type="NCBI Taxonomy" id="582702"/>
    <lineage>
        <taxon>Bacteria</taxon>
        <taxon>Pseudomonadati</taxon>
        <taxon>Pseudomonadota</taxon>
        <taxon>Gammaproteobacteria</taxon>
        <taxon>Lysobacterales</taxon>
        <taxon>Rhodanobacteraceae</taxon>
        <taxon>Rhodanobacter</taxon>
    </lineage>
</organism>
<evidence type="ECO:0000313" key="3">
    <source>
        <dbReference type="EMBL" id="SFL27142.1"/>
    </source>
</evidence>
<reference evidence="4" key="1">
    <citation type="submission" date="2016-10" db="EMBL/GenBank/DDBJ databases">
        <authorList>
            <person name="Varghese N."/>
            <person name="Submissions S."/>
        </authorList>
    </citation>
    <scope>NUCLEOTIDE SEQUENCE [LARGE SCALE GENOMIC DNA]</scope>
    <source>
        <strain evidence="4">MO64</strain>
    </source>
</reference>
<dbReference type="AlphaFoldDB" id="A0A1I4GAR9"/>
<name>A0A1I4GAR9_9GAMM</name>
<dbReference type="EMBL" id="FOSR01000023">
    <property type="protein sequence ID" value="SFL27142.1"/>
    <property type="molecule type" value="Genomic_DNA"/>
</dbReference>
<evidence type="ECO:0000256" key="1">
    <source>
        <dbReference type="SAM" id="MobiDB-lite"/>
    </source>
</evidence>
<keyword evidence="4" id="KW-1185">Reference proteome</keyword>
<evidence type="ECO:0000256" key="2">
    <source>
        <dbReference type="SAM" id="Phobius"/>
    </source>
</evidence>
<gene>
    <name evidence="3" type="ORF">SAMN05192579_12317</name>
</gene>
<feature type="transmembrane region" description="Helical" evidence="2">
    <location>
        <begin position="55"/>
        <end position="73"/>
    </location>
</feature>
<accession>A0A1I4GAR9</accession>
<keyword evidence="2" id="KW-0812">Transmembrane</keyword>
<protein>
    <submittedName>
        <fullName evidence="3">Uncharacterized protein</fullName>
    </submittedName>
</protein>
<dbReference type="Proteomes" id="UP000198725">
    <property type="component" value="Unassembled WGS sequence"/>
</dbReference>
<sequence>MDPKEPRSRSPSLLDADAHEAPSAAPQGRILSGLQSDAPPPSVTNRPRRWLWPSVWLLLGCAAVLLLVLGGAFDGTGSTPATRVAAHDTAESAGSHAPASIASGDVSPESATPASTGQSGDAGAEAAPHAAVILPETSDSAEVATAAPAPAASASASKDAVALSEIFTSASERKHAAAPRRVVRRASTSGDSDVALLTALIQHVEVGSPASRKTLERIRHVQKPADSLDGIEARMQACPAANTEAGLRCRQKLCAGHSGQTAACPASTSDGA</sequence>
<dbReference type="RefSeq" id="WP_139201788.1">
    <property type="nucleotide sequence ID" value="NZ_FOSR01000023.1"/>
</dbReference>
<keyword evidence="2" id="KW-1133">Transmembrane helix</keyword>
<feature type="region of interest" description="Disordered" evidence="1">
    <location>
        <begin position="84"/>
        <end position="127"/>
    </location>
</feature>
<keyword evidence="2" id="KW-0472">Membrane</keyword>
<evidence type="ECO:0000313" key="4">
    <source>
        <dbReference type="Proteomes" id="UP000198725"/>
    </source>
</evidence>
<proteinExistence type="predicted"/>
<feature type="compositionally biased region" description="Polar residues" evidence="1">
    <location>
        <begin position="109"/>
        <end position="119"/>
    </location>
</feature>